<dbReference type="AlphaFoldDB" id="A0A7Z7GEV3"/>
<evidence type="ECO:0000256" key="5">
    <source>
        <dbReference type="ARBA" id="ARBA00022989"/>
    </source>
</evidence>
<dbReference type="PANTHER" id="PTHR23513:SF9">
    <property type="entry name" value="ENTEROBACTIN EXPORTER ENTS"/>
    <property type="match status" value="1"/>
</dbReference>
<organism evidence="9 10">
    <name type="scientific">Microbacterium saccharophilum</name>
    <dbReference type="NCBI Taxonomy" id="1213358"/>
    <lineage>
        <taxon>Bacteria</taxon>
        <taxon>Bacillati</taxon>
        <taxon>Actinomycetota</taxon>
        <taxon>Actinomycetes</taxon>
        <taxon>Micrococcales</taxon>
        <taxon>Microbacteriaceae</taxon>
        <taxon>Microbacterium</taxon>
    </lineage>
</organism>
<keyword evidence="6 7" id="KW-0472">Membrane</keyword>
<feature type="transmembrane region" description="Helical" evidence="7">
    <location>
        <begin position="33"/>
        <end position="55"/>
    </location>
</feature>
<evidence type="ECO:0000256" key="1">
    <source>
        <dbReference type="ARBA" id="ARBA00004429"/>
    </source>
</evidence>
<dbReference type="RefSeq" id="WP_269319967.1">
    <property type="nucleotide sequence ID" value="NZ_FOQZ01000001.1"/>
</dbReference>
<evidence type="ECO:0000313" key="9">
    <source>
        <dbReference type="EMBL" id="SFI39150.1"/>
    </source>
</evidence>
<evidence type="ECO:0000259" key="8">
    <source>
        <dbReference type="PROSITE" id="PS50850"/>
    </source>
</evidence>
<feature type="transmembrane region" description="Helical" evidence="7">
    <location>
        <begin position="156"/>
        <end position="181"/>
    </location>
</feature>
<dbReference type="Proteomes" id="UP000198702">
    <property type="component" value="Unassembled WGS sequence"/>
</dbReference>
<dbReference type="Gene3D" id="1.20.1250.20">
    <property type="entry name" value="MFS general substrate transporter like domains"/>
    <property type="match status" value="1"/>
</dbReference>
<feature type="transmembrane region" description="Helical" evidence="7">
    <location>
        <begin position="61"/>
        <end position="82"/>
    </location>
</feature>
<feature type="domain" description="Major facilitator superfamily (MFS) profile" evidence="8">
    <location>
        <begin position="28"/>
        <end position="433"/>
    </location>
</feature>
<sequence>MPPPRRASLPRLRRDHFIDLRPLTTSPAYARMWIGSTLAGLGGQLTIVAIMLHMYDLTASTFAVSMIAVAGLVPMIVAGLYGGMLADAFDRRRVALIAATGTFVSTAVLMTLTWSGAETIAWLYVIAVVNSSANSVVMAARAAIVPRLIPATLLPAASALGGITMGIMVSIGPAAAGVLVAFTGYGWTYTIDLVLMSALFLGLWTLPAIRPEGETVRPGLRSLADGWRFLRRAGNIRLQFLLDIVAMTFGQPLALFPAIGALLLGGGPITTGILTAAIAVGAFFSSLLSGPVSRYRWHGRGIERAIIAYGACIAAFGIVLLLGAFRVFAPAVVDEGSANVALIVLAAVTLAASGAADNISSIFRNTMVQSAVPDAIRGRLQGVFIVVVAGGPRLGSLYAGVLATATTLWFPPLLGGFVIIGLVLFLVRLNPRFRAYDAEHPVS</sequence>
<evidence type="ECO:0000256" key="7">
    <source>
        <dbReference type="SAM" id="Phobius"/>
    </source>
</evidence>
<comment type="caution">
    <text evidence="9">The sequence shown here is derived from an EMBL/GenBank/DDBJ whole genome shotgun (WGS) entry which is preliminary data.</text>
</comment>
<feature type="transmembrane region" description="Helical" evidence="7">
    <location>
        <begin position="269"/>
        <end position="293"/>
    </location>
</feature>
<dbReference type="SUPFAM" id="SSF103473">
    <property type="entry name" value="MFS general substrate transporter"/>
    <property type="match status" value="1"/>
</dbReference>
<feature type="transmembrane region" description="Helical" evidence="7">
    <location>
        <begin position="409"/>
        <end position="427"/>
    </location>
</feature>
<dbReference type="EMBL" id="FOQZ01000001">
    <property type="protein sequence ID" value="SFI39150.1"/>
    <property type="molecule type" value="Genomic_DNA"/>
</dbReference>
<dbReference type="CDD" id="cd06173">
    <property type="entry name" value="MFS_MefA_like"/>
    <property type="match status" value="1"/>
</dbReference>
<keyword evidence="4 7" id="KW-0812">Transmembrane</keyword>
<accession>A0A7Z7GEV3</accession>
<protein>
    <submittedName>
        <fullName evidence="9">Predicted arabinose efflux permease, MFS family</fullName>
    </submittedName>
</protein>
<comment type="subcellular location">
    <subcellularLocation>
        <location evidence="1">Cell inner membrane</location>
        <topology evidence="1">Multi-pass membrane protein</topology>
    </subcellularLocation>
</comment>
<evidence type="ECO:0000256" key="6">
    <source>
        <dbReference type="ARBA" id="ARBA00023136"/>
    </source>
</evidence>
<feature type="transmembrane region" description="Helical" evidence="7">
    <location>
        <begin position="340"/>
        <end position="359"/>
    </location>
</feature>
<dbReference type="GO" id="GO:0005886">
    <property type="term" value="C:plasma membrane"/>
    <property type="evidence" value="ECO:0007669"/>
    <property type="project" value="UniProtKB-SubCell"/>
</dbReference>
<dbReference type="InterPro" id="IPR020846">
    <property type="entry name" value="MFS_dom"/>
</dbReference>
<dbReference type="PROSITE" id="PS50850">
    <property type="entry name" value="MFS"/>
    <property type="match status" value="1"/>
</dbReference>
<keyword evidence="5 7" id="KW-1133">Transmembrane helix</keyword>
<evidence type="ECO:0000256" key="4">
    <source>
        <dbReference type="ARBA" id="ARBA00022692"/>
    </source>
</evidence>
<feature type="transmembrane region" description="Helical" evidence="7">
    <location>
        <begin position="380"/>
        <end position="403"/>
    </location>
</feature>
<dbReference type="InterPro" id="IPR036259">
    <property type="entry name" value="MFS_trans_sf"/>
</dbReference>
<name>A0A7Z7GEV3_9MICO</name>
<evidence type="ECO:0000313" key="10">
    <source>
        <dbReference type="Proteomes" id="UP000198702"/>
    </source>
</evidence>
<feature type="transmembrane region" description="Helical" evidence="7">
    <location>
        <begin position="120"/>
        <end position="144"/>
    </location>
</feature>
<evidence type="ECO:0000256" key="3">
    <source>
        <dbReference type="ARBA" id="ARBA00022475"/>
    </source>
</evidence>
<feature type="transmembrane region" description="Helical" evidence="7">
    <location>
        <begin position="305"/>
        <end position="328"/>
    </location>
</feature>
<proteinExistence type="predicted"/>
<keyword evidence="2" id="KW-0813">Transport</keyword>
<dbReference type="GO" id="GO:0022857">
    <property type="term" value="F:transmembrane transporter activity"/>
    <property type="evidence" value="ECO:0007669"/>
    <property type="project" value="InterPro"/>
</dbReference>
<keyword evidence="3" id="KW-1003">Cell membrane</keyword>
<evidence type="ECO:0000256" key="2">
    <source>
        <dbReference type="ARBA" id="ARBA00022448"/>
    </source>
</evidence>
<dbReference type="PANTHER" id="PTHR23513">
    <property type="entry name" value="INTEGRAL MEMBRANE EFFLUX PROTEIN-RELATED"/>
    <property type="match status" value="1"/>
</dbReference>
<feature type="transmembrane region" description="Helical" evidence="7">
    <location>
        <begin position="240"/>
        <end position="263"/>
    </location>
</feature>
<dbReference type="Pfam" id="PF05977">
    <property type="entry name" value="MFS_3"/>
    <property type="match status" value="1"/>
</dbReference>
<gene>
    <name evidence="9" type="ORF">SAMN04487751_1577</name>
</gene>
<reference evidence="9 10" key="1">
    <citation type="submission" date="2016-10" db="EMBL/GenBank/DDBJ databases">
        <authorList>
            <person name="Varghese N."/>
            <person name="Submissions S."/>
        </authorList>
    </citation>
    <scope>NUCLEOTIDE SEQUENCE [LARGE SCALE GENOMIC DNA]</scope>
    <source>
        <strain evidence="9 10">UNC380MFSha3.1</strain>
    </source>
</reference>
<feature type="transmembrane region" description="Helical" evidence="7">
    <location>
        <begin position="94"/>
        <end position="114"/>
    </location>
</feature>
<dbReference type="InterPro" id="IPR010290">
    <property type="entry name" value="TM_effector"/>
</dbReference>